<reference evidence="5 6" key="1">
    <citation type="journal article" date="2018" name="Nat. Genet.">
        <title>The Rosa genome provides new insights in the design of modern roses.</title>
        <authorList>
            <person name="Bendahmane M."/>
        </authorList>
    </citation>
    <scope>NUCLEOTIDE SEQUENCE [LARGE SCALE GENOMIC DNA]</scope>
    <source>
        <strain evidence="6">cv. Old Blush</strain>
    </source>
</reference>
<evidence type="ECO:0000259" key="4">
    <source>
        <dbReference type="Pfam" id="PF01453"/>
    </source>
</evidence>
<dbReference type="AlphaFoldDB" id="A0A2P6Q3F2"/>
<protein>
    <submittedName>
        <fullName evidence="5">Putative non-specific protein-tyrosine kinase</fullName>
        <ecNumber evidence="5">2.7.10.2</ecNumber>
    </submittedName>
</protein>
<dbReference type="EMBL" id="PDCK01000043">
    <property type="protein sequence ID" value="PRQ28679.1"/>
    <property type="molecule type" value="Genomic_DNA"/>
</dbReference>
<keyword evidence="5" id="KW-0808">Transferase</keyword>
<name>A0A2P6Q3F2_ROSCH</name>
<dbReference type="InterPro" id="IPR001480">
    <property type="entry name" value="Bulb-type_lectin_dom"/>
</dbReference>
<keyword evidence="5" id="KW-0418">Kinase</keyword>
<evidence type="ECO:0000256" key="3">
    <source>
        <dbReference type="ARBA" id="ARBA00023180"/>
    </source>
</evidence>
<evidence type="ECO:0000256" key="2">
    <source>
        <dbReference type="ARBA" id="ARBA00023157"/>
    </source>
</evidence>
<keyword evidence="3" id="KW-0325">Glycoprotein</keyword>
<dbReference type="SUPFAM" id="SSF51110">
    <property type="entry name" value="alpha-D-mannose-specific plant lectins"/>
    <property type="match status" value="2"/>
</dbReference>
<feature type="domain" description="Bulb-type lectin" evidence="4">
    <location>
        <begin position="4"/>
        <end position="40"/>
    </location>
</feature>
<evidence type="ECO:0000313" key="5">
    <source>
        <dbReference type="EMBL" id="PRQ28679.1"/>
    </source>
</evidence>
<dbReference type="InterPro" id="IPR036426">
    <property type="entry name" value="Bulb-type_lectin_dom_sf"/>
</dbReference>
<gene>
    <name evidence="5" type="ORF">RchiOBHm_Chr5g0005591</name>
</gene>
<evidence type="ECO:0000256" key="1">
    <source>
        <dbReference type="ARBA" id="ARBA00022729"/>
    </source>
</evidence>
<evidence type="ECO:0000313" key="6">
    <source>
        <dbReference type="Proteomes" id="UP000238479"/>
    </source>
</evidence>
<dbReference type="Proteomes" id="UP000238479">
    <property type="component" value="Chromosome 5"/>
</dbReference>
<keyword evidence="1" id="KW-0732">Signal</keyword>
<comment type="caution">
    <text evidence="5">The sequence shown here is derived from an EMBL/GenBank/DDBJ whole genome shotgun (WGS) entry which is preliminary data.</text>
</comment>
<keyword evidence="6" id="KW-1185">Reference proteome</keyword>
<accession>A0A2P6Q3F2</accession>
<proteinExistence type="predicted"/>
<dbReference type="STRING" id="74649.A0A2P6Q3F2"/>
<sequence>MGADHFIWQSFDYPGDTMLPNMVLGYNRKSGKSSVLTAWKNENDPSTGIFSAAGGLVKEMPGQVIKWMNRSTPNWKSGPWDQSSSAYMIWITNI</sequence>
<organism evidence="5 6">
    <name type="scientific">Rosa chinensis</name>
    <name type="common">China rose</name>
    <dbReference type="NCBI Taxonomy" id="74649"/>
    <lineage>
        <taxon>Eukaryota</taxon>
        <taxon>Viridiplantae</taxon>
        <taxon>Streptophyta</taxon>
        <taxon>Embryophyta</taxon>
        <taxon>Tracheophyta</taxon>
        <taxon>Spermatophyta</taxon>
        <taxon>Magnoliopsida</taxon>
        <taxon>eudicotyledons</taxon>
        <taxon>Gunneridae</taxon>
        <taxon>Pentapetalae</taxon>
        <taxon>rosids</taxon>
        <taxon>fabids</taxon>
        <taxon>Rosales</taxon>
        <taxon>Rosaceae</taxon>
        <taxon>Rosoideae</taxon>
        <taxon>Rosoideae incertae sedis</taxon>
        <taxon>Rosa</taxon>
    </lineage>
</organism>
<keyword evidence="5" id="KW-0829">Tyrosine-protein kinase</keyword>
<dbReference type="GO" id="GO:0004715">
    <property type="term" value="F:non-membrane spanning protein tyrosine kinase activity"/>
    <property type="evidence" value="ECO:0007669"/>
    <property type="project" value="UniProtKB-EC"/>
</dbReference>
<dbReference type="PANTHER" id="PTHR32444">
    <property type="entry name" value="BULB-TYPE LECTIN DOMAIN-CONTAINING PROTEIN"/>
    <property type="match status" value="1"/>
</dbReference>
<keyword evidence="2" id="KW-1015">Disulfide bond</keyword>
<dbReference type="Gramene" id="PRQ28679">
    <property type="protein sequence ID" value="PRQ28679"/>
    <property type="gene ID" value="RchiOBHm_Chr5g0005591"/>
</dbReference>
<dbReference type="EC" id="2.7.10.2" evidence="5"/>
<dbReference type="PANTHER" id="PTHR32444:SF247">
    <property type="entry name" value="OS01G0958200 PROTEIN"/>
    <property type="match status" value="1"/>
</dbReference>
<dbReference type="Pfam" id="PF01453">
    <property type="entry name" value="B_lectin"/>
    <property type="match status" value="1"/>
</dbReference>